<dbReference type="OrthoDB" id="9766847at2"/>
<dbReference type="AlphaFoldDB" id="A0A495QQ21"/>
<dbReference type="PANTHER" id="PTHR30627">
    <property type="entry name" value="PEPTIDOGLYCAN D,D-TRANSPEPTIDASE"/>
    <property type="match status" value="1"/>
</dbReference>
<dbReference type="GO" id="GO:0008658">
    <property type="term" value="F:penicillin binding"/>
    <property type="evidence" value="ECO:0007669"/>
    <property type="project" value="InterPro"/>
</dbReference>
<feature type="domain" description="Penicillin-binding protein transpeptidase" evidence="1">
    <location>
        <begin position="161"/>
        <end position="478"/>
    </location>
</feature>
<name>A0A495QQ21_9ACTN</name>
<reference evidence="3 4" key="1">
    <citation type="submission" date="2018-10" db="EMBL/GenBank/DDBJ databases">
        <title>Genomic Encyclopedia of Archaeal and Bacterial Type Strains, Phase II (KMG-II): from individual species to whole genera.</title>
        <authorList>
            <person name="Goeker M."/>
        </authorList>
    </citation>
    <scope>NUCLEOTIDE SEQUENCE [LARGE SCALE GENOMIC DNA]</scope>
    <source>
        <strain evidence="3 4">DSM 43383</strain>
    </source>
</reference>
<dbReference type="InterPro" id="IPR054120">
    <property type="entry name" value="PBPA_dimer"/>
</dbReference>
<dbReference type="GO" id="GO:0071972">
    <property type="term" value="F:peptidoglycan L,D-transpeptidase activity"/>
    <property type="evidence" value="ECO:0007669"/>
    <property type="project" value="TreeGrafter"/>
</dbReference>
<feature type="domain" description="Penicillin binding protein A dimerisation" evidence="2">
    <location>
        <begin position="56"/>
        <end position="136"/>
    </location>
</feature>
<dbReference type="Gene3D" id="3.40.710.10">
    <property type="entry name" value="DD-peptidase/beta-lactamase superfamily"/>
    <property type="match status" value="1"/>
</dbReference>
<dbReference type="InterPro" id="IPR012338">
    <property type="entry name" value="Beta-lactam/transpept-like"/>
</dbReference>
<dbReference type="Proteomes" id="UP000274601">
    <property type="component" value="Unassembled WGS sequence"/>
</dbReference>
<accession>A0A495QQ21</accession>
<dbReference type="RefSeq" id="WP_121435367.1">
    <property type="nucleotide sequence ID" value="NZ_RBWU01000003.1"/>
</dbReference>
<gene>
    <name evidence="3" type="ORF">BZB76_3567</name>
</gene>
<evidence type="ECO:0000259" key="2">
    <source>
        <dbReference type="Pfam" id="PF21922"/>
    </source>
</evidence>
<dbReference type="SUPFAM" id="SSF56601">
    <property type="entry name" value="beta-lactamase/transpeptidase-like"/>
    <property type="match status" value="1"/>
</dbReference>
<dbReference type="Gene3D" id="3.90.1310.10">
    <property type="entry name" value="Penicillin-binding protein 2a (Domain 2)"/>
    <property type="match status" value="1"/>
</dbReference>
<evidence type="ECO:0000259" key="1">
    <source>
        <dbReference type="Pfam" id="PF00905"/>
    </source>
</evidence>
<comment type="caution">
    <text evidence="3">The sequence shown here is derived from an EMBL/GenBank/DDBJ whole genome shotgun (WGS) entry which is preliminary data.</text>
</comment>
<dbReference type="Pfam" id="PF00905">
    <property type="entry name" value="Transpeptidase"/>
    <property type="match status" value="1"/>
</dbReference>
<dbReference type="GO" id="GO:0005886">
    <property type="term" value="C:plasma membrane"/>
    <property type="evidence" value="ECO:0007669"/>
    <property type="project" value="TreeGrafter"/>
</dbReference>
<organism evidence="3 4">
    <name type="scientific">Actinomadura pelletieri DSM 43383</name>
    <dbReference type="NCBI Taxonomy" id="1120940"/>
    <lineage>
        <taxon>Bacteria</taxon>
        <taxon>Bacillati</taxon>
        <taxon>Actinomycetota</taxon>
        <taxon>Actinomycetes</taxon>
        <taxon>Streptosporangiales</taxon>
        <taxon>Thermomonosporaceae</taxon>
        <taxon>Actinomadura</taxon>
    </lineage>
</organism>
<dbReference type="GO" id="GO:0071555">
    <property type="term" value="P:cell wall organization"/>
    <property type="evidence" value="ECO:0007669"/>
    <property type="project" value="TreeGrafter"/>
</dbReference>
<protein>
    <submittedName>
        <fullName evidence="3">Cell elongation-specific peptidoglycan D,D-transpeptidase</fullName>
    </submittedName>
</protein>
<keyword evidence="4" id="KW-1185">Reference proteome</keyword>
<proteinExistence type="predicted"/>
<dbReference type="InterPro" id="IPR050515">
    <property type="entry name" value="Beta-lactam/transpept"/>
</dbReference>
<sequence length="485" mass="51268">MRPGIDRAVGRAWLITLVLLIALMVNITYVQGFQAQDLRDDPNNARRLDDRFKIERGPIVADGERLAWSEKIDDERYRRRYKQGPVFAPITGYFSVFSQTGLEEAENHFLDGTDDRLATSNLVDKLIGRPVPGGTVEATIDVGAQRVAYDALRGAGARRAAAVALDADTGEILVMASTPSYDPDDVSTLDGEEAQAAFERLNAQPLKPLLNKATNELFPPGSTFKAVVAAAALKAGASANTPVRAGRSYRPPGAGQAINNDAGDIGGSCDLGSIPLIEAFAQSCNTTFAYMGAEEPGNGAVHEEAARFGFGDRIEYADGLRGAAGDFPETDQPSLSALGSIGQGSTVASPLQMAMVAAAVLNDGVVMRPHLVDRLRSPKGRTVDDISPQRLSKPLTGDQADQMLDMMKAVVDRGTGRSLRGTSILGGKTGTADVEGAAYNDRWFIGVGPRDDPMYAVAVMTEAPGYGIESGPIAARIIDALGDGG</sequence>
<dbReference type="InterPro" id="IPR001460">
    <property type="entry name" value="PCN-bd_Tpept"/>
</dbReference>
<dbReference type="Pfam" id="PF21922">
    <property type="entry name" value="PBP_dimer_2"/>
    <property type="match status" value="1"/>
</dbReference>
<dbReference type="EMBL" id="RBWU01000003">
    <property type="protein sequence ID" value="RKS75041.1"/>
    <property type="molecule type" value="Genomic_DNA"/>
</dbReference>
<evidence type="ECO:0000313" key="3">
    <source>
        <dbReference type="EMBL" id="RKS75041.1"/>
    </source>
</evidence>
<evidence type="ECO:0000313" key="4">
    <source>
        <dbReference type="Proteomes" id="UP000274601"/>
    </source>
</evidence>
<dbReference type="PANTHER" id="PTHR30627:SF24">
    <property type="entry name" value="PENICILLIN-BINDING PROTEIN 4B"/>
    <property type="match status" value="1"/>
</dbReference>